<dbReference type="EMBL" id="BJXR01000038">
    <property type="protein sequence ID" value="GEN10299.1"/>
    <property type="molecule type" value="Genomic_DNA"/>
</dbReference>
<dbReference type="AlphaFoldDB" id="A0A511T843"/>
<dbReference type="Proteomes" id="UP000321514">
    <property type="component" value="Unassembled WGS sequence"/>
</dbReference>
<reference evidence="4 7" key="2">
    <citation type="submission" date="2019-07" db="EMBL/GenBank/DDBJ databases">
        <title>Whole genome shotgun sequence of Myxococcus fulvus NBRC 100333.</title>
        <authorList>
            <person name="Hosoyama A."/>
            <person name="Uohara A."/>
            <person name="Ohji S."/>
            <person name="Ichikawa N."/>
        </authorList>
    </citation>
    <scope>NUCLEOTIDE SEQUENCE [LARGE SCALE GENOMIC DNA]</scope>
    <source>
        <strain evidence="4 7">NBRC 100333</strain>
    </source>
</reference>
<dbReference type="InterPro" id="IPR027385">
    <property type="entry name" value="Beta-barrel_OMP"/>
</dbReference>
<evidence type="ECO:0000313" key="5">
    <source>
        <dbReference type="EMBL" id="SEU34650.1"/>
    </source>
</evidence>
<proteinExistence type="predicted"/>
<evidence type="ECO:0000259" key="3">
    <source>
        <dbReference type="Pfam" id="PF13505"/>
    </source>
</evidence>
<evidence type="ECO:0000256" key="2">
    <source>
        <dbReference type="SAM" id="SignalP"/>
    </source>
</evidence>
<dbReference type="STRING" id="1334629.MFUL124B02_13830"/>
<comment type="caution">
    <text evidence="4">The sequence shown here is derived from an EMBL/GenBank/DDBJ whole genome shotgun (WGS) entry which is preliminary data.</text>
</comment>
<protein>
    <submittedName>
        <fullName evidence="5">Outer membrane protein beta-barrel domain-containing protein</fullName>
    </submittedName>
</protein>
<feature type="chain" id="PRO_5022690515" evidence="2">
    <location>
        <begin position="18"/>
        <end position="182"/>
    </location>
</feature>
<dbReference type="Proteomes" id="UP000183760">
    <property type="component" value="Unassembled WGS sequence"/>
</dbReference>
<dbReference type="EMBL" id="FOIB01000010">
    <property type="protein sequence ID" value="SEU34650.1"/>
    <property type="molecule type" value="Genomic_DNA"/>
</dbReference>
<evidence type="ECO:0000256" key="1">
    <source>
        <dbReference type="ARBA" id="ARBA00022729"/>
    </source>
</evidence>
<name>A0A511T843_MYXFU</name>
<keyword evidence="6" id="KW-1185">Reference proteome</keyword>
<evidence type="ECO:0000313" key="4">
    <source>
        <dbReference type="EMBL" id="GEN10299.1"/>
    </source>
</evidence>
<keyword evidence="1 2" id="KW-0732">Signal</keyword>
<dbReference type="InterPro" id="IPR011250">
    <property type="entry name" value="OMP/PagP_B-barrel"/>
</dbReference>
<organism evidence="4 7">
    <name type="scientific">Myxococcus fulvus</name>
    <dbReference type="NCBI Taxonomy" id="33"/>
    <lineage>
        <taxon>Bacteria</taxon>
        <taxon>Pseudomonadati</taxon>
        <taxon>Myxococcota</taxon>
        <taxon>Myxococcia</taxon>
        <taxon>Myxococcales</taxon>
        <taxon>Cystobacterineae</taxon>
        <taxon>Myxococcaceae</taxon>
        <taxon>Myxococcus</taxon>
    </lineage>
</organism>
<dbReference type="SUPFAM" id="SSF56925">
    <property type="entry name" value="OMPA-like"/>
    <property type="match status" value="1"/>
</dbReference>
<accession>A0A511T843</accession>
<evidence type="ECO:0000313" key="6">
    <source>
        <dbReference type="Proteomes" id="UP000183760"/>
    </source>
</evidence>
<feature type="signal peptide" evidence="2">
    <location>
        <begin position="1"/>
        <end position="17"/>
    </location>
</feature>
<dbReference type="OrthoDB" id="9993114at2"/>
<reference evidence="5 6" key="1">
    <citation type="submission" date="2016-10" db="EMBL/GenBank/DDBJ databases">
        <authorList>
            <person name="Varghese N."/>
            <person name="Submissions S."/>
        </authorList>
    </citation>
    <scope>NUCLEOTIDE SEQUENCE [LARGE SCALE GENOMIC DNA]</scope>
    <source>
        <strain evidence="5 6">DSM 16525</strain>
    </source>
</reference>
<evidence type="ECO:0000313" key="7">
    <source>
        <dbReference type="Proteomes" id="UP000321514"/>
    </source>
</evidence>
<dbReference type="Pfam" id="PF13505">
    <property type="entry name" value="OMP_b-brl"/>
    <property type="match status" value="1"/>
</dbReference>
<sequence length="182" mass="19698">MKAVVAGALLLSTGAWAQDEARLTGAELGVGVGYAQGKDLEGETHGGPGVRLHLLKHLGRFFSIGPELAVYAGAGSRMDVTFDGSQHHYDQQNRALLQLGGVARLGVDLGGIQPAVLFGAGWNKGTVSNLGYSVGAELEFRPKPWLPLTLEGRLHKNLHNYTYETDREADYFSLGLGWRLRW</sequence>
<gene>
    <name evidence="4" type="ORF">MFU01_53360</name>
    <name evidence="5" type="ORF">SAMN05443572_11098</name>
</gene>
<feature type="domain" description="Outer membrane protein beta-barrel" evidence="3">
    <location>
        <begin position="4"/>
        <end position="179"/>
    </location>
</feature>
<dbReference type="RefSeq" id="WP_074957736.1">
    <property type="nucleotide sequence ID" value="NZ_BJXR01000038.1"/>
</dbReference>